<keyword evidence="18" id="KW-0469">Meiosis</keyword>
<sequence>MDPVSAVDIPSDEDDDDNADASPSVTLRKGGSSSTFPSDVIVLIDSTPQRPHVGSLFQCSTPSVVPETPLSDTIEDSVVKPPILSAPFSSVCSKLRSHTPLSKCSGFGAAICLDSDNESEGGSQPMTLKENKTSVAVHCVKEHSDINHVVHNSGNSHVSSSEEKHSSPCLIAKHGYLGSDDEHEVQNCFETPIVLEKSASFAKSKFSDKCSDYKVSESVLLNANEESIANSFGESGSQIFPIDADCVQILDSPLHGYPSPHGAPLSPQVDGPLGESEIATKELVSGPTGKGKKIVGVDNDRGARKRQLKEEKLRLREEKRLKREQTKLQKEALKAQAIEDRKLQKERGKWEKGKFALKSIVAEIDAKVIEKGSIGGYLLSRFAEKGLTFRITSNPIESSILWKLDVPDQVAKISSLGSVVPYVLLVYEANDFCDLVSSNALMQHVAGVRRHYPSYIISYVTNRLMSYISKREAVQYKNPSNADCWRRPPVEEDLLKLTTHFFQVHSRQCLDEAELAEHVVGLTCSLATCQFRKKLTRLSISANGSHIPKDFIDKALIRSNVWLKALVAIPKVQPRFAVAIWKKYPTMRSLLNVYLDPNRTVHEKEFLLKDLMTSGLEQGKRVGEVCSKRVYRILMAQRGSIQTDDVEEGADFFEI</sequence>
<evidence type="ECO:0000256" key="3">
    <source>
        <dbReference type="ARBA" id="ARBA00004123"/>
    </source>
</evidence>
<dbReference type="eggNOG" id="ENOG502QV6A">
    <property type="taxonomic scope" value="Eukaryota"/>
</dbReference>
<keyword evidence="16" id="KW-0234">DNA repair</keyword>
<evidence type="ECO:0000256" key="18">
    <source>
        <dbReference type="ARBA" id="ARBA00023254"/>
    </source>
</evidence>
<feature type="domain" description="ERCC4" evidence="24">
    <location>
        <begin position="364"/>
        <end position="520"/>
    </location>
</feature>
<evidence type="ECO:0000256" key="10">
    <source>
        <dbReference type="ARBA" id="ARBA00022776"/>
    </source>
</evidence>
<evidence type="ECO:0000256" key="7">
    <source>
        <dbReference type="ARBA" id="ARBA00022723"/>
    </source>
</evidence>
<evidence type="ECO:0000256" key="11">
    <source>
        <dbReference type="ARBA" id="ARBA00022801"/>
    </source>
</evidence>
<keyword evidence="13" id="KW-0460">Magnesium</keyword>
<evidence type="ECO:0000256" key="2">
    <source>
        <dbReference type="ARBA" id="ARBA00001946"/>
    </source>
</evidence>
<keyword evidence="6" id="KW-0540">Nuclease</keyword>
<dbReference type="FunFam" id="1.10.150.670:FF:000007">
    <property type="entry name" value="Crossover junction endonuclease EME1B"/>
    <property type="match status" value="1"/>
</dbReference>
<keyword evidence="11" id="KW-0378">Hydrolase</keyword>
<evidence type="ECO:0000256" key="17">
    <source>
        <dbReference type="ARBA" id="ARBA00023242"/>
    </source>
</evidence>
<dbReference type="EMBL" id="KI392290">
    <property type="protein sequence ID" value="ERN17937.1"/>
    <property type="molecule type" value="Genomic_DNA"/>
</dbReference>
<evidence type="ECO:0000256" key="13">
    <source>
        <dbReference type="ARBA" id="ARBA00022842"/>
    </source>
</evidence>
<proteinExistence type="inferred from homology"/>
<keyword evidence="14 22" id="KW-0175">Coiled coil</keyword>
<evidence type="ECO:0000259" key="24">
    <source>
        <dbReference type="Pfam" id="PF02732"/>
    </source>
</evidence>
<dbReference type="Gramene" id="ERN17937">
    <property type="protein sequence ID" value="ERN17937"/>
    <property type="gene ID" value="AMTR_s00046p00048650"/>
</dbReference>
<comment type="similarity">
    <text evidence="4">Belongs to the EME1/MMS4 family.</text>
</comment>
<dbReference type="GO" id="GO:0006281">
    <property type="term" value="P:DNA repair"/>
    <property type="evidence" value="ECO:0007669"/>
    <property type="project" value="UniProtKB-KW"/>
</dbReference>
<accession>U5D930</accession>
<dbReference type="PANTHER" id="PTHR21077:SF5">
    <property type="entry name" value="CROSSOVER JUNCTION ENDONUCLEASE MMS4"/>
    <property type="match status" value="1"/>
</dbReference>
<dbReference type="Pfam" id="PF21292">
    <property type="entry name" value="EME1-MUS81_C"/>
    <property type="match status" value="1"/>
</dbReference>
<feature type="region of interest" description="Disordered" evidence="23">
    <location>
        <begin position="1"/>
        <end position="37"/>
    </location>
</feature>
<reference evidence="26" key="1">
    <citation type="journal article" date="2013" name="Science">
        <title>The Amborella genome and the evolution of flowering plants.</title>
        <authorList>
            <consortium name="Amborella Genome Project"/>
        </authorList>
    </citation>
    <scope>NUCLEOTIDE SEQUENCE [LARGE SCALE GENOMIC DNA]</scope>
</reference>
<evidence type="ECO:0000256" key="14">
    <source>
        <dbReference type="ARBA" id="ARBA00023054"/>
    </source>
</evidence>
<dbReference type="InterPro" id="IPR006166">
    <property type="entry name" value="ERCC4_domain"/>
</dbReference>
<dbReference type="GO" id="GO:0046872">
    <property type="term" value="F:metal ion binding"/>
    <property type="evidence" value="ECO:0007669"/>
    <property type="project" value="UniProtKB-KW"/>
</dbReference>
<comment type="subcellular location">
    <subcellularLocation>
        <location evidence="3">Nucleus</location>
    </subcellularLocation>
</comment>
<dbReference type="GO" id="GO:0006310">
    <property type="term" value="P:DNA recombination"/>
    <property type="evidence" value="ECO:0007669"/>
    <property type="project" value="UniProtKB-KW"/>
</dbReference>
<dbReference type="STRING" id="13333.U5D930"/>
<dbReference type="CDD" id="cd20083">
    <property type="entry name" value="XPF_nuclease_EME"/>
    <property type="match status" value="1"/>
</dbReference>
<dbReference type="Gene3D" id="3.40.50.10130">
    <property type="match status" value="1"/>
</dbReference>
<organism evidence="25 26">
    <name type="scientific">Amborella trichopoda</name>
    <dbReference type="NCBI Taxonomy" id="13333"/>
    <lineage>
        <taxon>Eukaryota</taxon>
        <taxon>Viridiplantae</taxon>
        <taxon>Streptophyta</taxon>
        <taxon>Embryophyta</taxon>
        <taxon>Tracheophyta</taxon>
        <taxon>Spermatophyta</taxon>
        <taxon>Magnoliopsida</taxon>
        <taxon>Amborellales</taxon>
        <taxon>Amborellaceae</taxon>
        <taxon>Amborella</taxon>
    </lineage>
</organism>
<dbReference type="GO" id="GO:0051321">
    <property type="term" value="P:meiotic cell cycle"/>
    <property type="evidence" value="ECO:0007669"/>
    <property type="project" value="UniProtKB-KW"/>
</dbReference>
<evidence type="ECO:0000256" key="16">
    <source>
        <dbReference type="ARBA" id="ARBA00023204"/>
    </source>
</evidence>
<keyword evidence="15" id="KW-0233">DNA recombination</keyword>
<evidence type="ECO:0000256" key="21">
    <source>
        <dbReference type="ARBA" id="ARBA00066032"/>
    </source>
</evidence>
<dbReference type="GO" id="GO:0048476">
    <property type="term" value="C:Holliday junction resolvase complex"/>
    <property type="evidence" value="ECO:0007669"/>
    <property type="project" value="InterPro"/>
</dbReference>
<keyword evidence="5" id="KW-0132">Cell division</keyword>
<dbReference type="GO" id="GO:0016787">
    <property type="term" value="F:hydrolase activity"/>
    <property type="evidence" value="ECO:0007669"/>
    <property type="project" value="UniProtKB-KW"/>
</dbReference>
<name>U5D930_AMBTC</name>
<evidence type="ECO:0000256" key="8">
    <source>
        <dbReference type="ARBA" id="ARBA00022759"/>
    </source>
</evidence>
<feature type="coiled-coil region" evidence="22">
    <location>
        <begin position="305"/>
        <end position="341"/>
    </location>
</feature>
<comment type="cofactor">
    <cofactor evidence="1">
        <name>Ca(2+)</name>
        <dbReference type="ChEBI" id="CHEBI:29108"/>
    </cofactor>
</comment>
<keyword evidence="8" id="KW-0255">Endonuclease</keyword>
<dbReference type="AlphaFoldDB" id="U5D930"/>
<evidence type="ECO:0000256" key="9">
    <source>
        <dbReference type="ARBA" id="ARBA00022763"/>
    </source>
</evidence>
<evidence type="ECO:0000256" key="5">
    <source>
        <dbReference type="ARBA" id="ARBA00022618"/>
    </source>
</evidence>
<evidence type="ECO:0000256" key="19">
    <source>
        <dbReference type="ARBA" id="ARBA00023306"/>
    </source>
</evidence>
<dbReference type="GO" id="GO:0003677">
    <property type="term" value="F:DNA binding"/>
    <property type="evidence" value="ECO:0007669"/>
    <property type="project" value="InterPro"/>
</dbReference>
<keyword evidence="9" id="KW-0227">DNA damage</keyword>
<evidence type="ECO:0000256" key="22">
    <source>
        <dbReference type="SAM" id="Coils"/>
    </source>
</evidence>
<dbReference type="PANTHER" id="PTHR21077">
    <property type="entry name" value="EME1 PROTEIN"/>
    <property type="match status" value="1"/>
</dbReference>
<evidence type="ECO:0000256" key="4">
    <source>
        <dbReference type="ARBA" id="ARBA00005313"/>
    </source>
</evidence>
<dbReference type="Proteomes" id="UP000017836">
    <property type="component" value="Unassembled WGS sequence"/>
</dbReference>
<dbReference type="Gene3D" id="1.10.150.670">
    <property type="entry name" value="Crossover junction endonuclease EME1, DNA-binding domain"/>
    <property type="match status" value="1"/>
</dbReference>
<keyword evidence="19" id="KW-0131">Cell cycle</keyword>
<comment type="cofactor">
    <cofactor evidence="2">
        <name>Mg(2+)</name>
        <dbReference type="ChEBI" id="CHEBI:18420"/>
    </cofactor>
</comment>
<dbReference type="HOGENOM" id="CLU_022160_1_0_1"/>
<keyword evidence="12" id="KW-0106">Calcium</keyword>
<dbReference type="InterPro" id="IPR042530">
    <property type="entry name" value="EME1/EME2_C"/>
</dbReference>
<dbReference type="GO" id="GO:0051301">
    <property type="term" value="P:cell division"/>
    <property type="evidence" value="ECO:0007669"/>
    <property type="project" value="UniProtKB-KW"/>
</dbReference>
<comment type="function">
    <text evidence="20">Interacts with MUS81 to form a DNA structure-specific endonuclease with substrate preference for branched DNA structures with a 5'-end at the branch nick. Typical substrates include 3'-flap structures, D-loops, replication forks, nicked Holliday junctions and also intact Holliday junctions with a reduced efficiency. May be required in mitosis for the processing of stalled or collapsed replication fork intermediates. Plays a role in DNA repair and in genotoxic stress-induced homologous recombination (HR) in somatic cells. Mediates a subset of meiotic recombination events that are insensitive to crossover interference.</text>
</comment>
<evidence type="ECO:0000256" key="12">
    <source>
        <dbReference type="ARBA" id="ARBA00022837"/>
    </source>
</evidence>
<evidence type="ECO:0000313" key="26">
    <source>
        <dbReference type="Proteomes" id="UP000017836"/>
    </source>
</evidence>
<evidence type="ECO:0000256" key="1">
    <source>
        <dbReference type="ARBA" id="ARBA00001913"/>
    </source>
</evidence>
<dbReference type="GO" id="GO:0004519">
    <property type="term" value="F:endonuclease activity"/>
    <property type="evidence" value="ECO:0007669"/>
    <property type="project" value="UniProtKB-KW"/>
</dbReference>
<dbReference type="InterPro" id="IPR033310">
    <property type="entry name" value="Mms4/EME1/EME2"/>
</dbReference>
<protein>
    <recommendedName>
        <fullName evidence="24">ERCC4 domain-containing protein</fullName>
    </recommendedName>
</protein>
<dbReference type="InterPro" id="IPR047524">
    <property type="entry name" value="XPF_nuclease_EME1_plant/arthr"/>
</dbReference>
<evidence type="ECO:0000256" key="23">
    <source>
        <dbReference type="SAM" id="MobiDB-lite"/>
    </source>
</evidence>
<dbReference type="GO" id="GO:0005634">
    <property type="term" value="C:nucleus"/>
    <property type="evidence" value="ECO:0007669"/>
    <property type="project" value="UniProtKB-SubCell"/>
</dbReference>
<dbReference type="Pfam" id="PF02732">
    <property type="entry name" value="ERCC4"/>
    <property type="match status" value="1"/>
</dbReference>
<evidence type="ECO:0000256" key="15">
    <source>
        <dbReference type="ARBA" id="ARBA00023172"/>
    </source>
</evidence>
<keyword evidence="26" id="KW-1185">Reference proteome</keyword>
<feature type="compositionally biased region" description="Acidic residues" evidence="23">
    <location>
        <begin position="10"/>
        <end position="19"/>
    </location>
</feature>
<keyword evidence="7" id="KW-0479">Metal-binding</keyword>
<evidence type="ECO:0000256" key="6">
    <source>
        <dbReference type="ARBA" id="ARBA00022722"/>
    </source>
</evidence>
<comment type="subunit">
    <text evidence="21">Forms a heterodimer with MUS81.</text>
</comment>
<evidence type="ECO:0000313" key="25">
    <source>
        <dbReference type="EMBL" id="ERN17937.1"/>
    </source>
</evidence>
<dbReference type="OrthoDB" id="343092at2759"/>
<keyword evidence="10" id="KW-0498">Mitosis</keyword>
<keyword evidence="17" id="KW-0539">Nucleus</keyword>
<gene>
    <name evidence="25" type="ORF">AMTR_s00046p00048650</name>
</gene>
<evidence type="ECO:0000256" key="20">
    <source>
        <dbReference type="ARBA" id="ARBA00059712"/>
    </source>
</evidence>